<gene>
    <name evidence="1" type="ORF">RPERSI_LOCUS10119</name>
</gene>
<keyword evidence="2" id="KW-1185">Reference proteome</keyword>
<proteinExistence type="predicted"/>
<dbReference type="Proteomes" id="UP000789920">
    <property type="component" value="Unassembled WGS sequence"/>
</dbReference>
<accession>A0ACA9PC87</accession>
<reference evidence="1" key="1">
    <citation type="submission" date="2021-06" db="EMBL/GenBank/DDBJ databases">
        <authorList>
            <person name="Kallberg Y."/>
            <person name="Tangrot J."/>
            <person name="Rosling A."/>
        </authorList>
    </citation>
    <scope>NUCLEOTIDE SEQUENCE</scope>
    <source>
        <strain evidence="1">MA461A</strain>
    </source>
</reference>
<sequence>MVPNLRFQSHASDLCEICTSYKAKLTVAKQDIDEYNKVQVEYDEHKKAADLEKQHYNNNVEENK</sequence>
<comment type="caution">
    <text evidence="1">The sequence shown here is derived from an EMBL/GenBank/DDBJ whole genome shotgun (WGS) entry which is preliminary data.</text>
</comment>
<evidence type="ECO:0000313" key="1">
    <source>
        <dbReference type="EMBL" id="CAG8703167.1"/>
    </source>
</evidence>
<protein>
    <submittedName>
        <fullName evidence="1">23276_t:CDS:1</fullName>
    </submittedName>
</protein>
<organism evidence="1 2">
    <name type="scientific">Racocetra persica</name>
    <dbReference type="NCBI Taxonomy" id="160502"/>
    <lineage>
        <taxon>Eukaryota</taxon>
        <taxon>Fungi</taxon>
        <taxon>Fungi incertae sedis</taxon>
        <taxon>Mucoromycota</taxon>
        <taxon>Glomeromycotina</taxon>
        <taxon>Glomeromycetes</taxon>
        <taxon>Diversisporales</taxon>
        <taxon>Gigasporaceae</taxon>
        <taxon>Racocetra</taxon>
    </lineage>
</organism>
<feature type="non-terminal residue" evidence="1">
    <location>
        <position position="64"/>
    </location>
</feature>
<name>A0ACA9PC87_9GLOM</name>
<evidence type="ECO:0000313" key="2">
    <source>
        <dbReference type="Proteomes" id="UP000789920"/>
    </source>
</evidence>
<dbReference type="EMBL" id="CAJVQC010019712">
    <property type="protein sequence ID" value="CAG8703167.1"/>
    <property type="molecule type" value="Genomic_DNA"/>
</dbReference>